<organism evidence="2 3">
    <name type="scientific">Xiphophorus maculatus</name>
    <name type="common">Southern platyfish</name>
    <name type="synonym">Platypoecilus maculatus</name>
    <dbReference type="NCBI Taxonomy" id="8083"/>
    <lineage>
        <taxon>Eukaryota</taxon>
        <taxon>Metazoa</taxon>
        <taxon>Chordata</taxon>
        <taxon>Craniata</taxon>
        <taxon>Vertebrata</taxon>
        <taxon>Euteleostomi</taxon>
        <taxon>Actinopterygii</taxon>
        <taxon>Neopterygii</taxon>
        <taxon>Teleostei</taxon>
        <taxon>Neoteleostei</taxon>
        <taxon>Acanthomorphata</taxon>
        <taxon>Ovalentaria</taxon>
        <taxon>Atherinomorphae</taxon>
        <taxon>Cyprinodontiformes</taxon>
        <taxon>Poeciliidae</taxon>
        <taxon>Poeciliinae</taxon>
        <taxon>Xiphophorus</taxon>
    </lineage>
</organism>
<evidence type="ECO:0000313" key="2">
    <source>
        <dbReference type="Ensembl" id="ENSXMAP00000034082.1"/>
    </source>
</evidence>
<reference evidence="2" key="4">
    <citation type="submission" date="2025-09" db="UniProtKB">
        <authorList>
            <consortium name="Ensembl"/>
        </authorList>
    </citation>
    <scope>IDENTIFICATION</scope>
    <source>
        <strain evidence="2">JP 163 A</strain>
    </source>
</reference>
<dbReference type="Ensembl" id="ENSXMAT00000024779.1">
    <property type="protein sequence ID" value="ENSXMAP00000034082.1"/>
    <property type="gene ID" value="ENSXMAG00000008804.2"/>
</dbReference>
<evidence type="ECO:0000256" key="1">
    <source>
        <dbReference type="SAM" id="SignalP"/>
    </source>
</evidence>
<keyword evidence="3" id="KW-1185">Reference proteome</keyword>
<protein>
    <submittedName>
        <fullName evidence="2">Uncharacterized protein</fullName>
    </submittedName>
</protein>
<reference evidence="2" key="3">
    <citation type="submission" date="2025-08" db="UniProtKB">
        <authorList>
            <consortium name="Ensembl"/>
        </authorList>
    </citation>
    <scope>IDENTIFICATION</scope>
    <source>
        <strain evidence="2">JP 163 A</strain>
    </source>
</reference>
<accession>A0A3B5QTL0</accession>
<dbReference type="GeneTree" id="ENSGT00940000155450"/>
<feature type="chain" id="PRO_5017444536" evidence="1">
    <location>
        <begin position="30"/>
        <end position="62"/>
    </location>
</feature>
<dbReference type="AlphaFoldDB" id="A0A3B5QTL0"/>
<dbReference type="Proteomes" id="UP000002852">
    <property type="component" value="Unassembled WGS sequence"/>
</dbReference>
<feature type="signal peptide" evidence="1">
    <location>
        <begin position="1"/>
        <end position="29"/>
    </location>
</feature>
<sequence length="62" mass="6906">MEFLPGGAALLQLLLLLLLLLLSIGRCCSTDPDRKVCQGTSNQMTMLDNHYLKMKKMYSGCN</sequence>
<proteinExistence type="predicted"/>
<evidence type="ECO:0000313" key="3">
    <source>
        <dbReference type="Proteomes" id="UP000002852"/>
    </source>
</evidence>
<reference evidence="3" key="2">
    <citation type="journal article" date="2013" name="Nat. Genet.">
        <title>The genome of the platyfish, Xiphophorus maculatus, provides insights into evolutionary adaptation and several complex traits.</title>
        <authorList>
            <person name="Schartl M."/>
            <person name="Walter R.B."/>
            <person name="Shen Y."/>
            <person name="Garcia T."/>
            <person name="Catchen J."/>
            <person name="Amores A."/>
            <person name="Braasch I."/>
            <person name="Chalopin D."/>
            <person name="Volff J.N."/>
            <person name="Lesch K.P."/>
            <person name="Bisazza A."/>
            <person name="Minx P."/>
            <person name="Hillier L."/>
            <person name="Wilson R.K."/>
            <person name="Fuerstenberg S."/>
            <person name="Boore J."/>
            <person name="Searle S."/>
            <person name="Postlethwait J.H."/>
            <person name="Warren W.C."/>
        </authorList>
    </citation>
    <scope>NUCLEOTIDE SEQUENCE [LARGE SCALE GENOMIC DNA]</scope>
    <source>
        <strain evidence="3">JP 163 A</strain>
    </source>
</reference>
<keyword evidence="1" id="KW-0732">Signal</keyword>
<name>A0A3B5QTL0_XIPMA</name>
<reference evidence="3" key="1">
    <citation type="submission" date="2012-01" db="EMBL/GenBank/DDBJ databases">
        <authorList>
            <person name="Walter R."/>
            <person name="Schartl M."/>
            <person name="Warren W."/>
        </authorList>
    </citation>
    <scope>NUCLEOTIDE SEQUENCE [LARGE SCALE GENOMIC DNA]</scope>
    <source>
        <strain evidence="3">JP 163 A</strain>
    </source>
</reference>